<sequence>MDEKGIQLGIGKRTLVLVDRDQKTVQHLENGDRELVTIIECVSADGDALRPSIIFKGKRRNLAWARSNPCNASISTSPNGWTDMELGRAWLERDFEPETAARNTSGGYRLLILDGHNSHCTYEFVKFCEKHKIILMCLPSHTTHRLQPCDVGVFGPLASSWKSEVNHASAANIAITKFNLLDYYDAARSRAMTASTIQSVFRKTGIYPFNPHVI</sequence>
<accession>A0ACB8B782</accession>
<evidence type="ECO:0000313" key="1">
    <source>
        <dbReference type="EMBL" id="KAH7921046.1"/>
    </source>
</evidence>
<feature type="non-terminal residue" evidence="1">
    <location>
        <position position="214"/>
    </location>
</feature>
<name>A0ACB8B782_9AGAM</name>
<organism evidence="1 2">
    <name type="scientific">Leucogyrophana mollusca</name>
    <dbReference type="NCBI Taxonomy" id="85980"/>
    <lineage>
        <taxon>Eukaryota</taxon>
        <taxon>Fungi</taxon>
        <taxon>Dikarya</taxon>
        <taxon>Basidiomycota</taxon>
        <taxon>Agaricomycotina</taxon>
        <taxon>Agaricomycetes</taxon>
        <taxon>Agaricomycetidae</taxon>
        <taxon>Boletales</taxon>
        <taxon>Boletales incertae sedis</taxon>
        <taxon>Leucogyrophana</taxon>
    </lineage>
</organism>
<dbReference type="Proteomes" id="UP000790709">
    <property type="component" value="Unassembled WGS sequence"/>
</dbReference>
<gene>
    <name evidence="1" type="ORF">BV22DRAFT_1097211</name>
</gene>
<protein>
    <submittedName>
        <fullName evidence="1">CENP-B protein</fullName>
    </submittedName>
</protein>
<proteinExistence type="predicted"/>
<evidence type="ECO:0000313" key="2">
    <source>
        <dbReference type="Proteomes" id="UP000790709"/>
    </source>
</evidence>
<keyword evidence="2" id="KW-1185">Reference proteome</keyword>
<comment type="caution">
    <text evidence="1">The sequence shown here is derived from an EMBL/GenBank/DDBJ whole genome shotgun (WGS) entry which is preliminary data.</text>
</comment>
<reference evidence="1" key="1">
    <citation type="journal article" date="2021" name="New Phytol.">
        <title>Evolutionary innovations through gain and loss of genes in the ectomycorrhizal Boletales.</title>
        <authorList>
            <person name="Wu G."/>
            <person name="Miyauchi S."/>
            <person name="Morin E."/>
            <person name="Kuo A."/>
            <person name="Drula E."/>
            <person name="Varga T."/>
            <person name="Kohler A."/>
            <person name="Feng B."/>
            <person name="Cao Y."/>
            <person name="Lipzen A."/>
            <person name="Daum C."/>
            <person name="Hundley H."/>
            <person name="Pangilinan J."/>
            <person name="Johnson J."/>
            <person name="Barry K."/>
            <person name="LaButti K."/>
            <person name="Ng V."/>
            <person name="Ahrendt S."/>
            <person name="Min B."/>
            <person name="Choi I.G."/>
            <person name="Park H."/>
            <person name="Plett J.M."/>
            <person name="Magnuson J."/>
            <person name="Spatafora J.W."/>
            <person name="Nagy L.G."/>
            <person name="Henrissat B."/>
            <person name="Grigoriev I.V."/>
            <person name="Yang Z.L."/>
            <person name="Xu J."/>
            <person name="Martin F.M."/>
        </authorList>
    </citation>
    <scope>NUCLEOTIDE SEQUENCE</scope>
    <source>
        <strain evidence="1">KUC20120723A-06</strain>
    </source>
</reference>
<dbReference type="EMBL" id="MU266545">
    <property type="protein sequence ID" value="KAH7921046.1"/>
    <property type="molecule type" value="Genomic_DNA"/>
</dbReference>